<name>A0A540MIQ9_MALBA</name>
<protein>
    <submittedName>
        <fullName evidence="1">Uncharacterized protein</fullName>
    </submittedName>
</protein>
<gene>
    <name evidence="1" type="ORF">C1H46_015710</name>
</gene>
<evidence type="ECO:0000313" key="1">
    <source>
        <dbReference type="EMBL" id="TQD98653.1"/>
    </source>
</evidence>
<sequence>MSEKAEGGERVMDIGLAFGRIESGKKVGILDLGSLGFERESEESGRRVKPLRRKALAVVTRWSCVGFGFGGFGV</sequence>
<dbReference type="Proteomes" id="UP000315295">
    <property type="component" value="Unassembled WGS sequence"/>
</dbReference>
<keyword evidence="2" id="KW-1185">Reference proteome</keyword>
<accession>A0A540MIQ9</accession>
<dbReference type="EMBL" id="VIEB01000250">
    <property type="protein sequence ID" value="TQD98653.1"/>
    <property type="molecule type" value="Genomic_DNA"/>
</dbReference>
<reference evidence="1 2" key="1">
    <citation type="journal article" date="2019" name="G3 (Bethesda)">
        <title>Sequencing of a Wild Apple (Malus baccata) Genome Unravels the Differences Between Cultivated and Wild Apple Species Regarding Disease Resistance and Cold Tolerance.</title>
        <authorList>
            <person name="Chen X."/>
        </authorList>
    </citation>
    <scope>NUCLEOTIDE SEQUENCE [LARGE SCALE GENOMIC DNA]</scope>
    <source>
        <strain evidence="2">cv. Shandingzi</strain>
        <tissue evidence="1">Leaves</tissue>
    </source>
</reference>
<organism evidence="1 2">
    <name type="scientific">Malus baccata</name>
    <name type="common">Siberian crab apple</name>
    <name type="synonym">Pyrus baccata</name>
    <dbReference type="NCBI Taxonomy" id="106549"/>
    <lineage>
        <taxon>Eukaryota</taxon>
        <taxon>Viridiplantae</taxon>
        <taxon>Streptophyta</taxon>
        <taxon>Embryophyta</taxon>
        <taxon>Tracheophyta</taxon>
        <taxon>Spermatophyta</taxon>
        <taxon>Magnoliopsida</taxon>
        <taxon>eudicotyledons</taxon>
        <taxon>Gunneridae</taxon>
        <taxon>Pentapetalae</taxon>
        <taxon>rosids</taxon>
        <taxon>fabids</taxon>
        <taxon>Rosales</taxon>
        <taxon>Rosaceae</taxon>
        <taxon>Amygdaloideae</taxon>
        <taxon>Maleae</taxon>
        <taxon>Malus</taxon>
    </lineage>
</organism>
<evidence type="ECO:0000313" key="2">
    <source>
        <dbReference type="Proteomes" id="UP000315295"/>
    </source>
</evidence>
<comment type="caution">
    <text evidence="1">The sequence shown here is derived from an EMBL/GenBank/DDBJ whole genome shotgun (WGS) entry which is preliminary data.</text>
</comment>
<proteinExistence type="predicted"/>
<dbReference type="AlphaFoldDB" id="A0A540MIQ9"/>